<evidence type="ECO:0000313" key="2">
    <source>
        <dbReference type="Proteomes" id="UP001152607"/>
    </source>
</evidence>
<dbReference type="EMBL" id="CAOQHR010000013">
    <property type="protein sequence ID" value="CAI6342258.1"/>
    <property type="molecule type" value="Genomic_DNA"/>
</dbReference>
<dbReference type="AlphaFoldDB" id="A0A9W4XSS5"/>
<comment type="caution">
    <text evidence="1">The sequence shown here is derived from an EMBL/GenBank/DDBJ whole genome shotgun (WGS) entry which is preliminary data.</text>
</comment>
<accession>A0A9W4XSS5</accession>
<sequence length="43" mass="4935">MVEILAFSWELNLGQVPDGDQGVVRACGARYQRSGREKYLFHH</sequence>
<dbReference type="Proteomes" id="UP001152607">
    <property type="component" value="Unassembled WGS sequence"/>
</dbReference>
<evidence type="ECO:0000313" key="1">
    <source>
        <dbReference type="EMBL" id="CAI6342258.1"/>
    </source>
</evidence>
<keyword evidence="2" id="KW-1185">Reference proteome</keyword>
<name>A0A9W4XSS5_9PLEO</name>
<gene>
    <name evidence="1" type="ORF">PDIGIT_LOCUS15463</name>
</gene>
<protein>
    <submittedName>
        <fullName evidence="1">Uncharacterized protein</fullName>
    </submittedName>
</protein>
<proteinExistence type="predicted"/>
<reference evidence="1" key="1">
    <citation type="submission" date="2023-01" db="EMBL/GenBank/DDBJ databases">
        <authorList>
            <person name="Van Ghelder C."/>
            <person name="Rancurel C."/>
        </authorList>
    </citation>
    <scope>NUCLEOTIDE SEQUENCE</scope>
    <source>
        <strain evidence="1">CNCM I-4278</strain>
    </source>
</reference>
<organism evidence="1 2">
    <name type="scientific">Periconia digitata</name>
    <dbReference type="NCBI Taxonomy" id="1303443"/>
    <lineage>
        <taxon>Eukaryota</taxon>
        <taxon>Fungi</taxon>
        <taxon>Dikarya</taxon>
        <taxon>Ascomycota</taxon>
        <taxon>Pezizomycotina</taxon>
        <taxon>Dothideomycetes</taxon>
        <taxon>Pleosporomycetidae</taxon>
        <taxon>Pleosporales</taxon>
        <taxon>Massarineae</taxon>
        <taxon>Periconiaceae</taxon>
        <taxon>Periconia</taxon>
    </lineage>
</organism>